<dbReference type="Pfam" id="PF10387">
    <property type="entry name" value="DUF2442"/>
    <property type="match status" value="1"/>
</dbReference>
<organism evidence="1 2">
    <name type="scientific">Adhaeribacter rhizoryzae</name>
    <dbReference type="NCBI Taxonomy" id="2607907"/>
    <lineage>
        <taxon>Bacteria</taxon>
        <taxon>Pseudomonadati</taxon>
        <taxon>Bacteroidota</taxon>
        <taxon>Cytophagia</taxon>
        <taxon>Cytophagales</taxon>
        <taxon>Hymenobacteraceae</taxon>
        <taxon>Adhaeribacter</taxon>
    </lineage>
</organism>
<name>A0A5M6D9Q1_9BACT</name>
<evidence type="ECO:0000313" key="1">
    <source>
        <dbReference type="EMBL" id="KAA5543316.1"/>
    </source>
</evidence>
<sequence length="81" mass="9377">MKILVDKIAEASAVAVWFDDIKMYVRLVDGRELGVPLDWFPKLRDSSTEERNNWRFIGRGKGIHWESIDEDLSVSGLLRTK</sequence>
<evidence type="ECO:0000313" key="2">
    <source>
        <dbReference type="Proteomes" id="UP000323426"/>
    </source>
</evidence>
<dbReference type="RefSeq" id="WP_150090061.1">
    <property type="nucleotide sequence ID" value="NZ_VWSF01000014.1"/>
</dbReference>
<reference evidence="1 2" key="1">
    <citation type="submission" date="2019-09" db="EMBL/GenBank/DDBJ databases">
        <title>Genome sequence and assembly of Adhaeribacter sp.</title>
        <authorList>
            <person name="Chhetri G."/>
        </authorList>
    </citation>
    <scope>NUCLEOTIDE SEQUENCE [LARGE SCALE GENOMIC DNA]</scope>
    <source>
        <strain evidence="1 2">DK36</strain>
    </source>
</reference>
<dbReference type="Proteomes" id="UP000323426">
    <property type="component" value="Unassembled WGS sequence"/>
</dbReference>
<keyword evidence="2" id="KW-1185">Reference proteome</keyword>
<dbReference type="InterPro" id="IPR018841">
    <property type="entry name" value="DUF2442"/>
</dbReference>
<accession>A0A5M6D9Q1</accession>
<gene>
    <name evidence="1" type="ORF">F0145_16860</name>
</gene>
<protein>
    <submittedName>
        <fullName evidence="1">DUF2442 domain-containing protein</fullName>
    </submittedName>
</protein>
<proteinExistence type="predicted"/>
<comment type="caution">
    <text evidence="1">The sequence shown here is derived from an EMBL/GenBank/DDBJ whole genome shotgun (WGS) entry which is preliminary data.</text>
</comment>
<dbReference type="AlphaFoldDB" id="A0A5M6D9Q1"/>
<dbReference type="Gene3D" id="3.30.2020.40">
    <property type="entry name" value="Uncharacterised protein PF10387, DUF2442"/>
    <property type="match status" value="1"/>
</dbReference>
<dbReference type="EMBL" id="VWSF01000014">
    <property type="protein sequence ID" value="KAA5543316.1"/>
    <property type="molecule type" value="Genomic_DNA"/>
</dbReference>